<keyword evidence="1" id="KW-0175">Coiled coil</keyword>
<reference evidence="2" key="1">
    <citation type="journal article" date="2020" name="Nature">
        <title>Giant virus diversity and host interactions through global metagenomics.</title>
        <authorList>
            <person name="Schulz F."/>
            <person name="Roux S."/>
            <person name="Paez-Espino D."/>
            <person name="Jungbluth S."/>
            <person name="Walsh D.A."/>
            <person name="Denef V.J."/>
            <person name="McMahon K.D."/>
            <person name="Konstantinidis K.T."/>
            <person name="Eloe-Fadrosh E.A."/>
            <person name="Kyrpides N.C."/>
            <person name="Woyke T."/>
        </authorList>
    </citation>
    <scope>NUCLEOTIDE SEQUENCE</scope>
    <source>
        <strain evidence="2">GVMAG-M-3300023174-49</strain>
    </source>
</reference>
<accession>A0A6C0DRQ3</accession>
<dbReference type="AlphaFoldDB" id="A0A6C0DRQ3"/>
<proteinExistence type="predicted"/>
<evidence type="ECO:0000313" key="2">
    <source>
        <dbReference type="EMBL" id="QHT19131.1"/>
    </source>
</evidence>
<name>A0A6C0DRQ3_9ZZZZ</name>
<organism evidence="2">
    <name type="scientific">viral metagenome</name>
    <dbReference type="NCBI Taxonomy" id="1070528"/>
    <lineage>
        <taxon>unclassified sequences</taxon>
        <taxon>metagenomes</taxon>
        <taxon>organismal metagenomes</taxon>
    </lineage>
</organism>
<feature type="coiled-coil region" evidence="1">
    <location>
        <begin position="57"/>
        <end position="84"/>
    </location>
</feature>
<evidence type="ECO:0000256" key="1">
    <source>
        <dbReference type="SAM" id="Coils"/>
    </source>
</evidence>
<sequence>MNLDQIENIKKTVEAMNKFDQLEILKILSKNICKINENKSGVFVNLSLLPQPVLHEINDYIHYIKDQEDRLNKLECKKTEFKNAFFVDKDNKEDSSNKYIPVYK</sequence>
<dbReference type="EMBL" id="MN739662">
    <property type="protein sequence ID" value="QHT19131.1"/>
    <property type="molecule type" value="Genomic_DNA"/>
</dbReference>
<protein>
    <recommendedName>
        <fullName evidence="3">NET domain-containing protein</fullName>
    </recommendedName>
</protein>
<evidence type="ECO:0008006" key="3">
    <source>
        <dbReference type="Google" id="ProtNLM"/>
    </source>
</evidence>